<dbReference type="EMBL" id="JASBWV010000025">
    <property type="protein sequence ID" value="KAJ9119380.1"/>
    <property type="molecule type" value="Genomic_DNA"/>
</dbReference>
<protein>
    <submittedName>
        <fullName evidence="1">Uncharacterized protein</fullName>
    </submittedName>
</protein>
<evidence type="ECO:0000313" key="1">
    <source>
        <dbReference type="EMBL" id="KAJ9119380.1"/>
    </source>
</evidence>
<organism evidence="1 2">
    <name type="scientific">Naganishia onofrii</name>
    <dbReference type="NCBI Taxonomy" id="1851511"/>
    <lineage>
        <taxon>Eukaryota</taxon>
        <taxon>Fungi</taxon>
        <taxon>Dikarya</taxon>
        <taxon>Basidiomycota</taxon>
        <taxon>Agaricomycotina</taxon>
        <taxon>Tremellomycetes</taxon>
        <taxon>Filobasidiales</taxon>
        <taxon>Filobasidiaceae</taxon>
        <taxon>Naganishia</taxon>
    </lineage>
</organism>
<gene>
    <name evidence="1" type="ORF">QFC24_005851</name>
</gene>
<proteinExistence type="predicted"/>
<evidence type="ECO:0000313" key="2">
    <source>
        <dbReference type="Proteomes" id="UP001234202"/>
    </source>
</evidence>
<accession>A0ACC2X5S3</accession>
<sequence>MGKAALSSTPPRPTLGRSVGASVNSESLIENAETLATWSPAQPSVLLASIAGGSMTGDEHDGDLPRSMNHDLLEHFDDVERDMLHGEWEDAEGGYRAGAVLDNVEVNQEDSDDEVVRIEEIYRKMRRVRLNLSMASIASGHS</sequence>
<comment type="caution">
    <text evidence="1">The sequence shown here is derived from an EMBL/GenBank/DDBJ whole genome shotgun (WGS) entry which is preliminary data.</text>
</comment>
<reference evidence="1" key="1">
    <citation type="submission" date="2023-04" db="EMBL/GenBank/DDBJ databases">
        <title>Draft Genome sequencing of Naganishia species isolated from polar environments using Oxford Nanopore Technology.</title>
        <authorList>
            <person name="Leo P."/>
            <person name="Venkateswaran K."/>
        </authorList>
    </citation>
    <scope>NUCLEOTIDE SEQUENCE</scope>
    <source>
        <strain evidence="1">DBVPG 5303</strain>
    </source>
</reference>
<name>A0ACC2X5S3_9TREE</name>
<dbReference type="Proteomes" id="UP001234202">
    <property type="component" value="Unassembled WGS sequence"/>
</dbReference>
<keyword evidence="2" id="KW-1185">Reference proteome</keyword>